<keyword evidence="8 10" id="KW-0675">Receptor</keyword>
<keyword evidence="3 10" id="KW-0716">Sensory transduction</keyword>
<comment type="subcellular location">
    <subcellularLocation>
        <location evidence="1 10">Cell membrane</location>
        <topology evidence="1 10">Multi-pass membrane protein</topology>
    </subcellularLocation>
</comment>
<evidence type="ECO:0000256" key="4">
    <source>
        <dbReference type="ARBA" id="ARBA00022692"/>
    </source>
</evidence>
<comment type="caution">
    <text evidence="10">Lacks conserved residue(s) required for the propagation of feature annotation.</text>
</comment>
<keyword evidence="4 10" id="KW-0812">Transmembrane</keyword>
<dbReference type="Pfam" id="PF02949">
    <property type="entry name" value="7tm_6"/>
    <property type="match status" value="1"/>
</dbReference>
<evidence type="ECO:0000256" key="9">
    <source>
        <dbReference type="ARBA" id="ARBA00023224"/>
    </source>
</evidence>
<reference evidence="12" key="3">
    <citation type="submission" date="2020-01" db="EMBL/GenBank/DDBJ databases">
        <authorList>
            <person name="Liu Y."/>
            <person name="Li B."/>
        </authorList>
    </citation>
    <scope>NUCLEOTIDE SEQUENCE</scope>
</reference>
<evidence type="ECO:0000256" key="7">
    <source>
        <dbReference type="ARBA" id="ARBA00023136"/>
    </source>
</evidence>
<evidence type="ECO:0000256" key="5">
    <source>
        <dbReference type="ARBA" id="ARBA00022725"/>
    </source>
</evidence>
<organism evidence="11">
    <name type="scientific">Apolygus lucorum</name>
    <name type="common">Small green plant bug</name>
    <name type="synonym">Lygocoris lucorum</name>
    <dbReference type="NCBI Taxonomy" id="248454"/>
    <lineage>
        <taxon>Eukaryota</taxon>
        <taxon>Metazoa</taxon>
        <taxon>Ecdysozoa</taxon>
        <taxon>Arthropoda</taxon>
        <taxon>Hexapoda</taxon>
        <taxon>Insecta</taxon>
        <taxon>Pterygota</taxon>
        <taxon>Neoptera</taxon>
        <taxon>Paraneoptera</taxon>
        <taxon>Hemiptera</taxon>
        <taxon>Heteroptera</taxon>
        <taxon>Panheteroptera</taxon>
        <taxon>Cimicomorpha</taxon>
        <taxon>Miridae</taxon>
        <taxon>Mirini</taxon>
        <taxon>Apolygus</taxon>
    </lineage>
</organism>
<dbReference type="PANTHER" id="PTHR21137">
    <property type="entry name" value="ODORANT RECEPTOR"/>
    <property type="match status" value="1"/>
</dbReference>
<accession>A0A1Q1NIQ4</accession>
<keyword evidence="6 10" id="KW-1133">Transmembrane helix</keyword>
<feature type="transmembrane region" description="Helical" evidence="10">
    <location>
        <begin position="339"/>
        <end position="355"/>
    </location>
</feature>
<evidence type="ECO:0000313" key="11">
    <source>
        <dbReference type="EMBL" id="AQM56058.1"/>
    </source>
</evidence>
<feature type="transmembrane region" description="Helical" evidence="10">
    <location>
        <begin position="309"/>
        <end position="327"/>
    </location>
</feature>
<dbReference type="EMBL" id="MN905538">
    <property type="protein sequence ID" value="QQP20017.1"/>
    <property type="molecule type" value="mRNA"/>
</dbReference>
<evidence type="ECO:0000256" key="2">
    <source>
        <dbReference type="ARBA" id="ARBA00022475"/>
    </source>
</evidence>
<evidence type="ECO:0000256" key="1">
    <source>
        <dbReference type="ARBA" id="ARBA00004651"/>
    </source>
</evidence>
<dbReference type="GO" id="GO:0005549">
    <property type="term" value="F:odorant binding"/>
    <property type="evidence" value="ECO:0007669"/>
    <property type="project" value="InterPro"/>
</dbReference>
<feature type="transmembrane region" description="Helical" evidence="10">
    <location>
        <begin position="47"/>
        <end position="72"/>
    </location>
</feature>
<dbReference type="EMBL" id="KU958229">
    <property type="protein sequence ID" value="AQM56058.1"/>
    <property type="molecule type" value="mRNA"/>
</dbReference>
<dbReference type="InterPro" id="IPR004117">
    <property type="entry name" value="7tm6_olfct_rcpt"/>
</dbReference>
<dbReference type="AlphaFoldDB" id="A0A1Q1NIQ4"/>
<keyword evidence="5 10" id="KW-0552">Olfaction</keyword>
<gene>
    <name evidence="11" type="primary">OR52</name>
    <name evidence="12" type="synonym">OR9</name>
</gene>
<name>A0A1Q1NIQ4_APOLU</name>
<keyword evidence="9 10" id="KW-0807">Transducer</keyword>
<evidence type="ECO:0000256" key="8">
    <source>
        <dbReference type="ARBA" id="ARBA00023170"/>
    </source>
</evidence>
<keyword evidence="7 10" id="KW-0472">Membrane</keyword>
<reference evidence="11" key="2">
    <citation type="submission" date="2016-03" db="EMBL/GenBank/DDBJ databases">
        <authorList>
            <person name="Ploux O."/>
        </authorList>
    </citation>
    <scope>NUCLEOTIDE SEQUENCE</scope>
</reference>
<dbReference type="GO" id="GO:0005886">
    <property type="term" value="C:plasma membrane"/>
    <property type="evidence" value="ECO:0007669"/>
    <property type="project" value="UniProtKB-SubCell"/>
</dbReference>
<feature type="transmembrane region" description="Helical" evidence="10">
    <location>
        <begin position="141"/>
        <end position="162"/>
    </location>
</feature>
<dbReference type="GO" id="GO:0007165">
    <property type="term" value="P:signal transduction"/>
    <property type="evidence" value="ECO:0007669"/>
    <property type="project" value="UniProtKB-KW"/>
</dbReference>
<proteinExistence type="evidence at transcript level"/>
<keyword evidence="2" id="KW-1003">Cell membrane</keyword>
<feature type="transmembrane region" description="Helical" evidence="10">
    <location>
        <begin position="211"/>
        <end position="232"/>
    </location>
</feature>
<evidence type="ECO:0000313" key="12">
    <source>
        <dbReference type="EMBL" id="QQP20017.1"/>
    </source>
</evidence>
<sequence>MGFSSWIAQQVVTEDEFQIRLKKYGWLHYLFQFSLVNSCYRSMTSLLMYYISLMFSLSIVIFHLFCYIKTALNAYSFGRADMSVANVHSVVLGIFIISVLTSYAIDKTKTSAIEQLYLESFLSYENEYPAPVTLFQKLMTLAGKMGIASGGMGLFFNVYVAAPMIDFRFWKESCVVKGINFCLALPHYYPYNSEDGWSFYLTELFQLMFGVYRISVFCAVQVTLTVWPLHLIQELTRLKTSIEHLEERIKKRYHRITMRNVEKVNLITMCMDKTFNECAKFCINENISHHHNILKYHERIDGIMALPSFLAYTTGTLTMGIAMVKLLSVEGDTTLGGNLAYVTVLAAEIGFMLLISTMGEAVTIQAEEIFNEVSHIPIENYDLEFRRNVIIFMEGTIKPIALSSSKFNKCNMEAFGNVLNAAYSFYNVTSASAKLEK</sequence>
<evidence type="ECO:0000256" key="6">
    <source>
        <dbReference type="ARBA" id="ARBA00022989"/>
    </source>
</evidence>
<comment type="similarity">
    <text evidence="10">Belongs to the insect chemoreceptor superfamily. Heteromeric odorant receptor channel (TC 1.A.69) family.</text>
</comment>
<dbReference type="PANTHER" id="PTHR21137:SF35">
    <property type="entry name" value="ODORANT RECEPTOR 19A-RELATED"/>
    <property type="match status" value="1"/>
</dbReference>
<feature type="transmembrane region" description="Helical" evidence="10">
    <location>
        <begin position="84"/>
        <end position="105"/>
    </location>
</feature>
<evidence type="ECO:0000256" key="3">
    <source>
        <dbReference type="ARBA" id="ARBA00022606"/>
    </source>
</evidence>
<dbReference type="GO" id="GO:0004984">
    <property type="term" value="F:olfactory receptor activity"/>
    <property type="evidence" value="ECO:0007669"/>
    <property type="project" value="InterPro"/>
</dbReference>
<evidence type="ECO:0000256" key="10">
    <source>
        <dbReference type="RuleBase" id="RU351113"/>
    </source>
</evidence>
<protein>
    <recommendedName>
        <fullName evidence="10">Odorant receptor</fullName>
    </recommendedName>
</protein>
<reference evidence="11" key="1">
    <citation type="journal article" date="2016" name="Sci. Rep.">
        <title>Identification and expression analysis of an olfactory receptor gene family in green plant bug Apolygus lucorum (Meyer-Dur).</title>
        <authorList>
            <person name="An X.K."/>
            <person name="Sun L."/>
            <person name="Liu H.W."/>
            <person name="Liu D.F."/>
            <person name="Ding Y.X."/>
            <person name="Li L.M."/>
            <person name="Zhang Y.J."/>
            <person name="Guo Y.Y."/>
        </authorList>
    </citation>
    <scope>NUCLEOTIDE SEQUENCE</scope>
</reference>